<reference evidence="4 5" key="1">
    <citation type="submission" date="2017-09" db="EMBL/GenBank/DDBJ databases">
        <title>Genome sequencing of Besnoitia besnoiti strain Bb-Ger1.</title>
        <authorList>
            <person name="Schares G."/>
            <person name="Venepally P."/>
            <person name="Lorenzi H.A."/>
        </authorList>
    </citation>
    <scope>NUCLEOTIDE SEQUENCE [LARGE SCALE GENOMIC DNA]</scope>
    <source>
        <strain evidence="4 5">Bb-Ger1</strain>
    </source>
</reference>
<proteinExistence type="predicted"/>
<keyword evidence="2" id="KW-0472">Membrane</keyword>
<dbReference type="Gene3D" id="2.60.40.1320">
    <property type="entry name" value="SRS domain"/>
    <property type="match status" value="2"/>
</dbReference>
<keyword evidence="5" id="KW-1185">Reference proteome</keyword>
<feature type="domain" description="SRS" evidence="3">
    <location>
        <begin position="210"/>
        <end position="341"/>
    </location>
</feature>
<sequence>MVSGPSVPCSSAQAASPAMEGGSHRKERLPSKVGLLFLHFVATIVVFSSSLSLPGIGALATSSASFVCEVSAPSTTCTCSEQQAGDSTNNGSATLSKDTHTLKVKCGETLQFPSAVDNGAMVCPAEFNTLDDCTLDILKLLGGAPKDVKWKACDTQERNGKPSCQTLTIPQDNLPFVDESFAVGCATVNNGKVCKIPVTMKARASETNGQTVTCAYGADSNTSRQAVTLSPSKNSFTLVCGDKGTVLPTNYDTKFCYSDPDDTSTTCDGDYQSILPGFENSWWKKVAPTANSFTLSIPVEKFPKEPAKMVVACQQITKIADSKGVAEGAATSSVCRVDVTIEAGSPASLSLGPWHLSSCLLAFAVTLVMARSM</sequence>
<dbReference type="EMBL" id="NWUJ01000004">
    <property type="protein sequence ID" value="PFH36091.1"/>
    <property type="molecule type" value="Genomic_DNA"/>
</dbReference>
<dbReference type="InterPro" id="IPR007226">
    <property type="entry name" value="SRS_dom"/>
</dbReference>
<dbReference type="PRINTS" id="PR01801">
    <property type="entry name" value="SURFCEANTIGN"/>
</dbReference>
<feature type="transmembrane region" description="Helical" evidence="2">
    <location>
        <begin position="33"/>
        <end position="53"/>
    </location>
</feature>
<dbReference type="RefSeq" id="XP_029220100.1">
    <property type="nucleotide sequence ID" value="XM_029364177.1"/>
</dbReference>
<comment type="caution">
    <text evidence="4">The sequence shown here is derived from an EMBL/GenBank/DDBJ whole genome shotgun (WGS) entry which is preliminary data.</text>
</comment>
<evidence type="ECO:0000313" key="4">
    <source>
        <dbReference type="EMBL" id="PFH36091.1"/>
    </source>
</evidence>
<keyword evidence="2" id="KW-0812">Transmembrane</keyword>
<accession>A0A2A9MIK5</accession>
<feature type="domain" description="SRS" evidence="3">
    <location>
        <begin position="75"/>
        <end position="199"/>
    </location>
</feature>
<dbReference type="SUPFAM" id="SSF74877">
    <property type="entry name" value="Major surface antigen p30, SAG1"/>
    <property type="match status" value="2"/>
</dbReference>
<dbReference type="GeneID" id="40310671"/>
<dbReference type="Pfam" id="PF04092">
    <property type="entry name" value="SAG"/>
    <property type="match status" value="2"/>
</dbReference>
<gene>
    <name evidence="4" type="ORF">BESB_057420</name>
</gene>
<dbReference type="VEuPathDB" id="ToxoDB:BESB_057420"/>
<dbReference type="InterPro" id="IPR036755">
    <property type="entry name" value="SRS_dom_sf"/>
</dbReference>
<protein>
    <submittedName>
        <fullName evidence="4">SAG-related sequence</fullName>
    </submittedName>
</protein>
<evidence type="ECO:0000256" key="2">
    <source>
        <dbReference type="SAM" id="Phobius"/>
    </source>
</evidence>
<dbReference type="InterPro" id="IPR028352">
    <property type="entry name" value="Surface_antig_SAG1"/>
</dbReference>
<dbReference type="Proteomes" id="UP000224006">
    <property type="component" value="Chromosome IV"/>
</dbReference>
<feature type="region of interest" description="Disordered" evidence="1">
    <location>
        <begin position="1"/>
        <end position="25"/>
    </location>
</feature>
<organism evidence="4 5">
    <name type="scientific">Besnoitia besnoiti</name>
    <name type="common">Apicomplexan protozoan</name>
    <dbReference type="NCBI Taxonomy" id="94643"/>
    <lineage>
        <taxon>Eukaryota</taxon>
        <taxon>Sar</taxon>
        <taxon>Alveolata</taxon>
        <taxon>Apicomplexa</taxon>
        <taxon>Conoidasida</taxon>
        <taxon>Coccidia</taxon>
        <taxon>Eucoccidiorida</taxon>
        <taxon>Eimeriorina</taxon>
        <taxon>Sarcocystidae</taxon>
        <taxon>Besnoitia</taxon>
    </lineage>
</organism>
<evidence type="ECO:0000259" key="3">
    <source>
        <dbReference type="Pfam" id="PF04092"/>
    </source>
</evidence>
<dbReference type="OrthoDB" id="329695at2759"/>
<dbReference type="AlphaFoldDB" id="A0A2A9MIK5"/>
<dbReference type="KEGG" id="bbes:BESB_057420"/>
<evidence type="ECO:0000256" key="1">
    <source>
        <dbReference type="SAM" id="MobiDB-lite"/>
    </source>
</evidence>
<evidence type="ECO:0000313" key="5">
    <source>
        <dbReference type="Proteomes" id="UP000224006"/>
    </source>
</evidence>
<keyword evidence="2" id="KW-1133">Transmembrane helix</keyword>
<dbReference type="GO" id="GO:0016020">
    <property type="term" value="C:membrane"/>
    <property type="evidence" value="ECO:0007669"/>
    <property type="project" value="InterPro"/>
</dbReference>
<name>A0A2A9MIK5_BESBE</name>